<comment type="caution">
    <text evidence="1">The sequence shown here is derived from an EMBL/GenBank/DDBJ whole genome shotgun (WGS) entry which is preliminary data.</text>
</comment>
<gene>
    <name evidence="1" type="ORF">LZG35_02895</name>
</gene>
<organism evidence="1 2">
    <name type="scientific">Alloalcanivorax xenomutans</name>
    <dbReference type="NCBI Taxonomy" id="1094342"/>
    <lineage>
        <taxon>Bacteria</taxon>
        <taxon>Pseudomonadati</taxon>
        <taxon>Pseudomonadota</taxon>
        <taxon>Gammaproteobacteria</taxon>
        <taxon>Oceanospirillales</taxon>
        <taxon>Alcanivoracaceae</taxon>
        <taxon>Alloalcanivorax</taxon>
    </lineage>
</organism>
<dbReference type="InterPro" id="IPR013078">
    <property type="entry name" value="His_Pase_superF_clade-1"/>
</dbReference>
<dbReference type="PANTHER" id="PTHR48100:SF1">
    <property type="entry name" value="HISTIDINE PHOSPHATASE FAMILY PROTEIN-RELATED"/>
    <property type="match status" value="1"/>
</dbReference>
<dbReference type="PANTHER" id="PTHR48100">
    <property type="entry name" value="BROAD-SPECIFICITY PHOSPHATASE YOR283W-RELATED"/>
    <property type="match status" value="1"/>
</dbReference>
<proteinExistence type="predicted"/>
<dbReference type="GO" id="GO:0005737">
    <property type="term" value="C:cytoplasm"/>
    <property type="evidence" value="ECO:0007669"/>
    <property type="project" value="TreeGrafter"/>
</dbReference>
<accession>A0A9Q3ZDI2</accession>
<dbReference type="AlphaFoldDB" id="A0A9Q3ZDI2"/>
<evidence type="ECO:0000313" key="2">
    <source>
        <dbReference type="Proteomes" id="UP001107961"/>
    </source>
</evidence>
<evidence type="ECO:0000313" key="1">
    <source>
        <dbReference type="EMBL" id="MCE7507571.1"/>
    </source>
</evidence>
<dbReference type="GO" id="GO:0016791">
    <property type="term" value="F:phosphatase activity"/>
    <property type="evidence" value="ECO:0007669"/>
    <property type="project" value="TreeGrafter"/>
</dbReference>
<protein>
    <submittedName>
        <fullName evidence="1">Histidine phosphatase family protein</fullName>
    </submittedName>
</protein>
<dbReference type="KEGG" id="axe:P40_07635"/>
<dbReference type="CDD" id="cd07067">
    <property type="entry name" value="HP_PGM_like"/>
    <property type="match status" value="1"/>
</dbReference>
<name>A0A9Q3ZDI2_9GAMM</name>
<reference evidence="1" key="1">
    <citation type="submission" date="2022-01" db="EMBL/GenBank/DDBJ databases">
        <authorList>
            <person name="Karlyshev A.V."/>
            <person name="Jaspars M."/>
        </authorList>
    </citation>
    <scope>NUCLEOTIDE SEQUENCE</scope>
    <source>
        <strain evidence="1">AGSA3-2</strain>
    </source>
</reference>
<dbReference type="Pfam" id="PF00300">
    <property type="entry name" value="His_Phos_1"/>
    <property type="match status" value="1"/>
</dbReference>
<dbReference type="EMBL" id="JAJVKT010000003">
    <property type="protein sequence ID" value="MCE7507571.1"/>
    <property type="molecule type" value="Genomic_DNA"/>
</dbReference>
<dbReference type="Proteomes" id="UP001107961">
    <property type="component" value="Unassembled WGS sequence"/>
</dbReference>
<keyword evidence="2" id="KW-1185">Reference proteome</keyword>
<sequence>MARFYLIRHGQASFGAANYDKLSDLGHQQSRWLGEYFRERGLRFDALISGDLVRHVETGAGICEGLRQDLPTDRQPGLNEFQFHALVDAYLSAYPDQMPEPGAPVAAFYRLLKRAMVEWREQRLSGNLPETWRQFSDRVAAAMTHLQGRYSDHDRVLVVSSGGAIAMWMHHLLRTADETVVELNLQIRNTSVTEGFFNQKAFRLSAFNQVPHLDREDRQDAVTYT</sequence>
<dbReference type="RefSeq" id="WP_055100567.1">
    <property type="nucleotide sequence ID" value="NZ_CP012331.1"/>
</dbReference>
<dbReference type="Gene3D" id="3.40.50.1240">
    <property type="entry name" value="Phosphoglycerate mutase-like"/>
    <property type="match status" value="1"/>
</dbReference>
<dbReference type="SMART" id="SM00855">
    <property type="entry name" value="PGAM"/>
    <property type="match status" value="1"/>
</dbReference>
<dbReference type="InterPro" id="IPR050275">
    <property type="entry name" value="PGM_Phosphatase"/>
</dbReference>
<dbReference type="InterPro" id="IPR029033">
    <property type="entry name" value="His_PPase_superfam"/>
</dbReference>
<dbReference type="SUPFAM" id="SSF53254">
    <property type="entry name" value="Phosphoglycerate mutase-like"/>
    <property type="match status" value="1"/>
</dbReference>